<dbReference type="STRING" id="281362.AT959_08135"/>
<sequence>MPHLTLEYTRNLSNFNPTRALAALNAAMFDSGLFSEPDIKSRAIGLETFLVGISPSPRGFAHVRIALLAGRSAEERKELADAVLAALIAAVDPQNRAEIQLSVETVDLDRPSYAKAVLNG</sequence>
<accession>A0A133XII2</accession>
<name>A0A133XII2_9RHOO</name>
<reference evidence="1 2" key="1">
    <citation type="submission" date="2015-12" db="EMBL/GenBank/DDBJ databases">
        <title>Nitrous oxide reduction kinetics distinguish bacteria harboring typical versus atypical NosZ.</title>
        <authorList>
            <person name="Yoon S."/>
            <person name="Nissen S."/>
            <person name="Park D."/>
            <person name="Sanford R.A."/>
            <person name="Loeffler F.E."/>
        </authorList>
    </citation>
    <scope>NUCLEOTIDE SEQUENCE [LARGE SCALE GENOMIC DNA]</scope>
    <source>
        <strain evidence="1 2">ATCC BAA-841</strain>
    </source>
</reference>
<evidence type="ECO:0000313" key="2">
    <source>
        <dbReference type="Proteomes" id="UP000070186"/>
    </source>
</evidence>
<protein>
    <submittedName>
        <fullName evidence="1">5-carboxymethyl-2-hydroxymuconate isomerase</fullName>
    </submittedName>
</protein>
<keyword evidence="2" id="KW-1185">Reference proteome</keyword>
<dbReference type="PANTHER" id="PTHR37950">
    <property type="entry name" value="4-HYDROXYPHENYLACETATE CATABOLISM PROTEIN"/>
    <property type="match status" value="1"/>
</dbReference>
<comment type="caution">
    <text evidence="1">The sequence shown here is derived from an EMBL/GenBank/DDBJ whole genome shotgun (WGS) entry which is preliminary data.</text>
</comment>
<organism evidence="1 2">
    <name type="scientific">Dechloromonas denitrificans</name>
    <dbReference type="NCBI Taxonomy" id="281362"/>
    <lineage>
        <taxon>Bacteria</taxon>
        <taxon>Pseudomonadati</taxon>
        <taxon>Pseudomonadota</taxon>
        <taxon>Betaproteobacteria</taxon>
        <taxon>Rhodocyclales</taxon>
        <taxon>Azonexaceae</taxon>
        <taxon>Dechloromonas</taxon>
    </lineage>
</organism>
<dbReference type="EMBL" id="LODL01000019">
    <property type="protein sequence ID" value="KXB30696.1"/>
    <property type="molecule type" value="Genomic_DNA"/>
</dbReference>
<dbReference type="SUPFAM" id="SSF55331">
    <property type="entry name" value="Tautomerase/MIF"/>
    <property type="match status" value="1"/>
</dbReference>
<dbReference type="AlphaFoldDB" id="A0A133XII2"/>
<dbReference type="InterPro" id="IPR014347">
    <property type="entry name" value="Tautomerase/MIF_sf"/>
</dbReference>
<dbReference type="GO" id="GO:0008704">
    <property type="term" value="F:5-carboxymethyl-2-hydroxymuconate delta-isomerase activity"/>
    <property type="evidence" value="ECO:0007669"/>
    <property type="project" value="InterPro"/>
</dbReference>
<dbReference type="PANTHER" id="PTHR37950:SF1">
    <property type="entry name" value="4-HYDROXYPHENYLACETATE CATABOLISM PROTEIN"/>
    <property type="match status" value="1"/>
</dbReference>
<dbReference type="RefSeq" id="WP_066882475.1">
    <property type="nucleotide sequence ID" value="NZ_LODL01000019.1"/>
</dbReference>
<gene>
    <name evidence="1" type="ORF">AT959_08135</name>
</gene>
<dbReference type="Gene3D" id="3.30.429.10">
    <property type="entry name" value="Macrophage Migration Inhibitory Factor"/>
    <property type="match status" value="1"/>
</dbReference>
<dbReference type="Pfam" id="PF02962">
    <property type="entry name" value="CHMI"/>
    <property type="match status" value="1"/>
</dbReference>
<dbReference type="Proteomes" id="UP000070186">
    <property type="component" value="Unassembled WGS sequence"/>
</dbReference>
<evidence type="ECO:0000313" key="1">
    <source>
        <dbReference type="EMBL" id="KXB30696.1"/>
    </source>
</evidence>
<dbReference type="CDD" id="cd00580">
    <property type="entry name" value="CHMI"/>
    <property type="match status" value="1"/>
</dbReference>
<dbReference type="InterPro" id="IPR004220">
    <property type="entry name" value="5-COMe_2-OHmuconate_Isoase"/>
</dbReference>
<proteinExistence type="predicted"/>
<keyword evidence="1" id="KW-0413">Isomerase</keyword>